<dbReference type="InterPro" id="IPR009061">
    <property type="entry name" value="DNA-bd_dom_put_sf"/>
</dbReference>
<organism evidence="4 5">
    <name type="scientific">Streptomyces venezuelae</name>
    <dbReference type="NCBI Taxonomy" id="54571"/>
    <lineage>
        <taxon>Bacteria</taxon>
        <taxon>Bacillati</taxon>
        <taxon>Actinomycetota</taxon>
        <taxon>Actinomycetes</taxon>
        <taxon>Kitasatosporales</taxon>
        <taxon>Streptomycetaceae</taxon>
        <taxon>Streptomyces</taxon>
    </lineage>
</organism>
<feature type="domain" description="Mop" evidence="3">
    <location>
        <begin position="66"/>
        <end position="131"/>
    </location>
</feature>
<evidence type="ECO:0000259" key="3">
    <source>
        <dbReference type="PROSITE" id="PS51866"/>
    </source>
</evidence>
<dbReference type="InterPro" id="IPR004606">
    <property type="entry name" value="Mop_domain"/>
</dbReference>
<proteinExistence type="predicted"/>
<sequence>MPSYSIGQAAQLLGVSSETVRRWADGGKLAMERDGSGKRVIDGAALAGFARERGAGFHAVPEDDVPTSVRNSFVGIVTGVRVDDVAAQVEVQAGPHRLVSLVTREAVEELGLDVGVTVTARVKSTSVHIDLP</sequence>
<dbReference type="InterPro" id="IPR005116">
    <property type="entry name" value="Transp-assoc_OB_typ1"/>
</dbReference>
<dbReference type="CDD" id="cd04762">
    <property type="entry name" value="HTH_MerR-trunc"/>
    <property type="match status" value="1"/>
</dbReference>
<protein>
    <submittedName>
        <fullName evidence="4">MerR family transcriptional regulator</fullName>
    </submittedName>
</protein>
<name>A0A5P2AP09_STRVZ</name>
<dbReference type="NCBIfam" id="TIGR01764">
    <property type="entry name" value="excise"/>
    <property type="match status" value="1"/>
</dbReference>
<evidence type="ECO:0000313" key="4">
    <source>
        <dbReference type="EMBL" id="QES19300.1"/>
    </source>
</evidence>
<dbReference type="Pfam" id="PF03459">
    <property type="entry name" value="TOBE"/>
    <property type="match status" value="1"/>
</dbReference>
<dbReference type="Proteomes" id="UP000324106">
    <property type="component" value="Chromosome"/>
</dbReference>
<dbReference type="AlphaFoldDB" id="A0A5P2AP09"/>
<dbReference type="InterPro" id="IPR010093">
    <property type="entry name" value="SinI_DNA-bd"/>
</dbReference>
<dbReference type="GO" id="GO:0015689">
    <property type="term" value="P:molybdate ion transport"/>
    <property type="evidence" value="ECO:0007669"/>
    <property type="project" value="InterPro"/>
</dbReference>
<dbReference type="Gene3D" id="1.10.1660.10">
    <property type="match status" value="1"/>
</dbReference>
<reference evidence="4 5" key="1">
    <citation type="submission" date="2018-05" db="EMBL/GenBank/DDBJ databases">
        <title>Streptomyces venezuelae.</title>
        <authorList>
            <person name="Kim W."/>
            <person name="Lee N."/>
            <person name="Cho B.-K."/>
        </authorList>
    </citation>
    <scope>NUCLEOTIDE SEQUENCE [LARGE SCALE GENOMIC DNA]</scope>
    <source>
        <strain evidence="4 5">ATCC 15068</strain>
    </source>
</reference>
<dbReference type="Gene3D" id="2.40.50.100">
    <property type="match status" value="1"/>
</dbReference>
<dbReference type="EMBL" id="CP029194">
    <property type="protein sequence ID" value="QES19300.1"/>
    <property type="molecule type" value="Genomic_DNA"/>
</dbReference>
<evidence type="ECO:0000313" key="5">
    <source>
        <dbReference type="Proteomes" id="UP000324106"/>
    </source>
</evidence>
<evidence type="ECO:0000256" key="2">
    <source>
        <dbReference type="PROSITE-ProRule" id="PRU01213"/>
    </source>
</evidence>
<dbReference type="InterPro" id="IPR008995">
    <property type="entry name" value="Mo/tungstate-bd_C_term_dom"/>
</dbReference>
<accession>A0A5P2AP09</accession>
<dbReference type="GO" id="GO:0003677">
    <property type="term" value="F:DNA binding"/>
    <property type="evidence" value="ECO:0007669"/>
    <property type="project" value="InterPro"/>
</dbReference>
<gene>
    <name evidence="4" type="ORF">DEJ46_09500</name>
</gene>
<dbReference type="Pfam" id="PF12728">
    <property type="entry name" value="HTH_17"/>
    <property type="match status" value="1"/>
</dbReference>
<keyword evidence="1 2" id="KW-0500">Molybdenum</keyword>
<dbReference type="NCBIfam" id="TIGR00638">
    <property type="entry name" value="Mop"/>
    <property type="match status" value="1"/>
</dbReference>
<dbReference type="SUPFAM" id="SSF50331">
    <property type="entry name" value="MOP-like"/>
    <property type="match status" value="1"/>
</dbReference>
<dbReference type="PROSITE" id="PS51866">
    <property type="entry name" value="MOP"/>
    <property type="match status" value="1"/>
</dbReference>
<dbReference type="InterPro" id="IPR041657">
    <property type="entry name" value="HTH_17"/>
</dbReference>
<evidence type="ECO:0000256" key="1">
    <source>
        <dbReference type="ARBA" id="ARBA00022505"/>
    </source>
</evidence>
<dbReference type="OrthoDB" id="271159at2"/>
<dbReference type="RefSeq" id="WP_150265174.1">
    <property type="nucleotide sequence ID" value="NZ_CP029194.1"/>
</dbReference>
<dbReference type="SUPFAM" id="SSF46955">
    <property type="entry name" value="Putative DNA-binding domain"/>
    <property type="match status" value="1"/>
</dbReference>